<comment type="caution">
    <text evidence="2">The sequence shown here is derived from an EMBL/GenBank/DDBJ whole genome shotgun (WGS) entry which is preliminary data.</text>
</comment>
<gene>
    <name evidence="2" type="ORF">MEUPH1_LOCUS30321</name>
</gene>
<proteinExistence type="predicted"/>
<protein>
    <submittedName>
        <fullName evidence="2">Uncharacterized protein</fullName>
    </submittedName>
</protein>
<feature type="region of interest" description="Disordered" evidence="1">
    <location>
        <begin position="1"/>
        <end position="23"/>
    </location>
</feature>
<evidence type="ECO:0000313" key="3">
    <source>
        <dbReference type="Proteomes" id="UP001160148"/>
    </source>
</evidence>
<dbReference type="Proteomes" id="UP001160148">
    <property type="component" value="Unassembled WGS sequence"/>
</dbReference>
<evidence type="ECO:0000313" key="2">
    <source>
        <dbReference type="EMBL" id="CAI6377000.1"/>
    </source>
</evidence>
<evidence type="ECO:0000256" key="1">
    <source>
        <dbReference type="SAM" id="MobiDB-lite"/>
    </source>
</evidence>
<sequence length="81" mass="9079">MVSKTARTGTESQTDIDGDGAPVRTYIGHTKRRYFPRRLRTGDLATEGTVSDYMQRGRDCWRHTDNASLSGDIGTVTWCPQ</sequence>
<keyword evidence="3" id="KW-1185">Reference proteome</keyword>
<name>A0AAV0Y805_9HEMI</name>
<organism evidence="2 3">
    <name type="scientific">Macrosiphum euphorbiae</name>
    <name type="common">potato aphid</name>
    <dbReference type="NCBI Taxonomy" id="13131"/>
    <lineage>
        <taxon>Eukaryota</taxon>
        <taxon>Metazoa</taxon>
        <taxon>Ecdysozoa</taxon>
        <taxon>Arthropoda</taxon>
        <taxon>Hexapoda</taxon>
        <taxon>Insecta</taxon>
        <taxon>Pterygota</taxon>
        <taxon>Neoptera</taxon>
        <taxon>Paraneoptera</taxon>
        <taxon>Hemiptera</taxon>
        <taxon>Sternorrhyncha</taxon>
        <taxon>Aphidomorpha</taxon>
        <taxon>Aphidoidea</taxon>
        <taxon>Aphididae</taxon>
        <taxon>Macrosiphini</taxon>
        <taxon>Macrosiphum</taxon>
    </lineage>
</organism>
<dbReference type="EMBL" id="CARXXK010001628">
    <property type="protein sequence ID" value="CAI6377000.1"/>
    <property type="molecule type" value="Genomic_DNA"/>
</dbReference>
<dbReference type="AlphaFoldDB" id="A0AAV0Y805"/>
<accession>A0AAV0Y805</accession>
<feature type="compositionally biased region" description="Polar residues" evidence="1">
    <location>
        <begin position="1"/>
        <end position="15"/>
    </location>
</feature>
<reference evidence="2 3" key="1">
    <citation type="submission" date="2023-01" db="EMBL/GenBank/DDBJ databases">
        <authorList>
            <person name="Whitehead M."/>
        </authorList>
    </citation>
    <scope>NUCLEOTIDE SEQUENCE [LARGE SCALE GENOMIC DNA]</scope>
</reference>